<organism evidence="2 3">
    <name type="scientific">Amorphotheca resinae ATCC 22711</name>
    <dbReference type="NCBI Taxonomy" id="857342"/>
    <lineage>
        <taxon>Eukaryota</taxon>
        <taxon>Fungi</taxon>
        <taxon>Dikarya</taxon>
        <taxon>Ascomycota</taxon>
        <taxon>Pezizomycotina</taxon>
        <taxon>Leotiomycetes</taxon>
        <taxon>Helotiales</taxon>
        <taxon>Amorphothecaceae</taxon>
        <taxon>Amorphotheca</taxon>
    </lineage>
</organism>
<dbReference type="Proteomes" id="UP000241818">
    <property type="component" value="Unassembled WGS sequence"/>
</dbReference>
<dbReference type="OrthoDB" id="5135119at2759"/>
<dbReference type="Gene3D" id="2.80.10.50">
    <property type="match status" value="1"/>
</dbReference>
<name>A0A2T3B0S7_AMORE</name>
<dbReference type="STRING" id="857342.A0A2T3B0S7"/>
<keyword evidence="1" id="KW-0378">Hydrolase</keyword>
<accession>A0A2T3B0S7</accession>
<dbReference type="PANTHER" id="PTHR31956">
    <property type="entry name" value="NON-SPECIFIC PHOSPHOLIPASE C4-RELATED"/>
    <property type="match status" value="1"/>
</dbReference>
<dbReference type="InParanoid" id="A0A2T3B0S7"/>
<dbReference type="CDD" id="cd16014">
    <property type="entry name" value="PLC"/>
    <property type="match status" value="1"/>
</dbReference>
<dbReference type="GO" id="GO:0042578">
    <property type="term" value="F:phosphoric ester hydrolase activity"/>
    <property type="evidence" value="ECO:0007669"/>
    <property type="project" value="UniProtKB-ARBA"/>
</dbReference>
<evidence type="ECO:0000313" key="3">
    <source>
        <dbReference type="Proteomes" id="UP000241818"/>
    </source>
</evidence>
<dbReference type="PANTHER" id="PTHR31956:SF1">
    <property type="entry name" value="NON-SPECIFIC PHOSPHOLIPASE C1"/>
    <property type="match status" value="1"/>
</dbReference>
<dbReference type="Pfam" id="PF04185">
    <property type="entry name" value="Phosphoesterase"/>
    <property type="match status" value="1"/>
</dbReference>
<protein>
    <recommendedName>
        <fullName evidence="4">Non-hemolytic phospholipase C</fullName>
    </recommendedName>
</protein>
<dbReference type="RefSeq" id="XP_024720517.1">
    <property type="nucleotide sequence ID" value="XM_024869286.1"/>
</dbReference>
<dbReference type="EMBL" id="KZ679012">
    <property type="protein sequence ID" value="PSS17009.1"/>
    <property type="molecule type" value="Genomic_DNA"/>
</dbReference>
<dbReference type="InterPro" id="IPR017850">
    <property type="entry name" value="Alkaline_phosphatase_core_sf"/>
</dbReference>
<dbReference type="GeneID" id="36577367"/>
<proteinExistence type="predicted"/>
<keyword evidence="3" id="KW-1185">Reference proteome</keyword>
<evidence type="ECO:0000313" key="2">
    <source>
        <dbReference type="EMBL" id="PSS17009.1"/>
    </source>
</evidence>
<sequence length="613" mass="67217">MYPFLAGPALAGSIADIEHVVLFMQENRAFDHYFGTMAGVRGFSDPNVQLNDGVPVWQQEVNSELTTEASYLLPWYLNYQGGSFLNATQCMVAGDNGWQDNHAALNGGLNNHWATNNTPWSWGHFQRSDIPVQYAIADAWTVGDMYQESVIASTNPNRVTWASGSVNVPGSPQTKSEGGYPYIDNNETPGCENGGFNCYPLSWKTAAEFYEDAGVSWSVFQDADNFDDNPLAWFSQFQEALPGSQLRNKGMVGSTLDDFYAMAANGTLPAISYVVGPTELSEHPPYAPRDGAWLQKKIVDAVTQGAGYNKTALIISYDETGGWGDHVVPYHSPNGTVGEWLNDPYNEVGYTYSGPGFRLPFYIVSPWTRNGNVFTEHADHNSQILFVEEWLAAKGINVTTNQMAPWRRQHMSSLTNAFDFSNPDYSLPSLPYAPAPHTDSSGAYDGAPHCEGLYATTRPTVPYTRQISPNNVSSLSEQGFKAMRGALTEGRYIVFEMGGYALTNAGHPSTDFAASKATATHNDINQRWVVHSLVDGGNTFTISSAKDGRYIGAHTALIDDSRGAETYQVTFKAGEGYSLQKENGKYITVDEQGHVQITAEASYFKAFSVTYSS</sequence>
<dbReference type="AlphaFoldDB" id="A0A2T3B0S7"/>
<gene>
    <name evidence="2" type="ORF">M430DRAFT_67320</name>
</gene>
<dbReference type="Gene3D" id="3.40.720.10">
    <property type="entry name" value="Alkaline Phosphatase, subunit A"/>
    <property type="match status" value="1"/>
</dbReference>
<reference evidence="2 3" key="1">
    <citation type="journal article" date="2018" name="New Phytol.">
        <title>Comparative genomics and transcriptomics depict ericoid mycorrhizal fungi as versatile saprotrophs and plant mutualists.</title>
        <authorList>
            <person name="Martino E."/>
            <person name="Morin E."/>
            <person name="Grelet G.A."/>
            <person name="Kuo A."/>
            <person name="Kohler A."/>
            <person name="Daghino S."/>
            <person name="Barry K.W."/>
            <person name="Cichocki N."/>
            <person name="Clum A."/>
            <person name="Dockter R.B."/>
            <person name="Hainaut M."/>
            <person name="Kuo R.C."/>
            <person name="LaButti K."/>
            <person name="Lindahl B.D."/>
            <person name="Lindquist E.A."/>
            <person name="Lipzen A."/>
            <person name="Khouja H.R."/>
            <person name="Magnuson J."/>
            <person name="Murat C."/>
            <person name="Ohm R.A."/>
            <person name="Singer S.W."/>
            <person name="Spatafora J.W."/>
            <person name="Wang M."/>
            <person name="Veneault-Fourrey C."/>
            <person name="Henrissat B."/>
            <person name="Grigoriev I.V."/>
            <person name="Martin F.M."/>
            <person name="Perotto S."/>
        </authorList>
    </citation>
    <scope>NUCLEOTIDE SEQUENCE [LARGE SCALE GENOMIC DNA]</scope>
    <source>
        <strain evidence="2 3">ATCC 22711</strain>
    </source>
</reference>
<evidence type="ECO:0008006" key="4">
    <source>
        <dbReference type="Google" id="ProtNLM"/>
    </source>
</evidence>
<evidence type="ECO:0000256" key="1">
    <source>
        <dbReference type="ARBA" id="ARBA00022801"/>
    </source>
</evidence>
<dbReference type="InterPro" id="IPR007312">
    <property type="entry name" value="Phosphoesterase"/>
</dbReference>